<dbReference type="EC" id="3.1.1.5" evidence="2 9"/>
<keyword evidence="4 8" id="KW-0442">Lipid degradation</keyword>
<dbReference type="InterPro" id="IPR002642">
    <property type="entry name" value="LysoPLipase_cat_dom"/>
</dbReference>
<accession>A0A2L2U1U5</accession>
<evidence type="ECO:0000256" key="1">
    <source>
        <dbReference type="ARBA" id="ARBA00008780"/>
    </source>
</evidence>
<keyword evidence="12" id="KW-1185">Reference proteome</keyword>
<keyword evidence="6" id="KW-0325">Glycoprotein</keyword>
<dbReference type="GO" id="GO:0004622">
    <property type="term" value="F:phosphatidylcholine lysophospholipase activity"/>
    <property type="evidence" value="ECO:0007669"/>
    <property type="project" value="UniProtKB-EC"/>
</dbReference>
<evidence type="ECO:0000256" key="4">
    <source>
        <dbReference type="ARBA" id="ARBA00022963"/>
    </source>
</evidence>
<dbReference type="Gene3D" id="3.40.1090.10">
    <property type="entry name" value="Cytosolic phospholipase A2 catalytic domain"/>
    <property type="match status" value="1"/>
</dbReference>
<dbReference type="EMBL" id="LN649231">
    <property type="protein sequence ID" value="CEI68175.1"/>
    <property type="molecule type" value="Genomic_DNA"/>
</dbReference>
<evidence type="ECO:0000256" key="9">
    <source>
        <dbReference type="RuleBase" id="RU362103"/>
    </source>
</evidence>
<evidence type="ECO:0000256" key="6">
    <source>
        <dbReference type="ARBA" id="ARBA00023180"/>
    </source>
</evidence>
<organism evidence="11 12">
    <name type="scientific">Fusarium venenatum</name>
    <dbReference type="NCBI Taxonomy" id="56646"/>
    <lineage>
        <taxon>Eukaryota</taxon>
        <taxon>Fungi</taxon>
        <taxon>Dikarya</taxon>
        <taxon>Ascomycota</taxon>
        <taxon>Pezizomycotina</taxon>
        <taxon>Sordariomycetes</taxon>
        <taxon>Hypocreomycetidae</taxon>
        <taxon>Hypocreales</taxon>
        <taxon>Nectriaceae</taxon>
        <taxon>Fusarium</taxon>
    </lineage>
</organism>
<dbReference type="Pfam" id="PF01735">
    <property type="entry name" value="PLA2_B"/>
    <property type="match status" value="1"/>
</dbReference>
<reference evidence="12" key="1">
    <citation type="submission" date="2014-10" db="EMBL/GenBank/DDBJ databases">
        <authorList>
            <person name="King R."/>
        </authorList>
    </citation>
    <scope>NUCLEOTIDE SEQUENCE [LARGE SCALE GENOMIC DNA]</scope>
    <source>
        <strain evidence="12">A3/5</strain>
    </source>
</reference>
<dbReference type="GO" id="GO:0005783">
    <property type="term" value="C:endoplasmic reticulum"/>
    <property type="evidence" value="ECO:0007669"/>
    <property type="project" value="TreeGrafter"/>
</dbReference>
<dbReference type="GO" id="GO:0046475">
    <property type="term" value="P:glycerophospholipid catabolic process"/>
    <property type="evidence" value="ECO:0007669"/>
    <property type="project" value="TreeGrafter"/>
</dbReference>
<protein>
    <recommendedName>
        <fullName evidence="2 9">Lysophospholipase</fullName>
        <ecNumber evidence="2 9">3.1.1.5</ecNumber>
    </recommendedName>
</protein>
<evidence type="ECO:0000313" key="11">
    <source>
        <dbReference type="EMBL" id="CEI68175.1"/>
    </source>
</evidence>
<evidence type="ECO:0000259" key="10">
    <source>
        <dbReference type="PROSITE" id="PS51210"/>
    </source>
</evidence>
<keyword evidence="3 8" id="KW-0378">Hydrolase</keyword>
<comment type="similarity">
    <text evidence="1 9">Belongs to the lysophospholipase family.</text>
</comment>
<name>A0A2L2U1U5_9HYPO</name>
<dbReference type="STRING" id="56646.A0A2L2U1U5"/>
<evidence type="ECO:0000256" key="8">
    <source>
        <dbReference type="PROSITE-ProRule" id="PRU00555"/>
    </source>
</evidence>
<dbReference type="InterPro" id="IPR016035">
    <property type="entry name" value="Acyl_Trfase/lysoPLipase"/>
</dbReference>
<evidence type="ECO:0000256" key="5">
    <source>
        <dbReference type="ARBA" id="ARBA00023098"/>
    </source>
</evidence>
<dbReference type="FunFam" id="3.40.1090.10:FF:000010">
    <property type="entry name" value="Lysophospholipase"/>
    <property type="match status" value="1"/>
</dbReference>
<dbReference type="AlphaFoldDB" id="A0A2L2U1U5"/>
<comment type="catalytic activity">
    <reaction evidence="7 9">
        <text>a 1-acyl-sn-glycero-3-phosphocholine + H2O = sn-glycerol 3-phosphocholine + a fatty acid + H(+)</text>
        <dbReference type="Rhea" id="RHEA:15177"/>
        <dbReference type="ChEBI" id="CHEBI:15377"/>
        <dbReference type="ChEBI" id="CHEBI:15378"/>
        <dbReference type="ChEBI" id="CHEBI:16870"/>
        <dbReference type="ChEBI" id="CHEBI:28868"/>
        <dbReference type="ChEBI" id="CHEBI:58168"/>
        <dbReference type="EC" id="3.1.1.5"/>
    </reaction>
</comment>
<evidence type="ECO:0000313" key="12">
    <source>
        <dbReference type="Proteomes" id="UP000245910"/>
    </source>
</evidence>
<evidence type="ECO:0000256" key="2">
    <source>
        <dbReference type="ARBA" id="ARBA00013274"/>
    </source>
</evidence>
<dbReference type="Proteomes" id="UP000245910">
    <property type="component" value="Chromosome III"/>
</dbReference>
<evidence type="ECO:0000256" key="7">
    <source>
        <dbReference type="ARBA" id="ARBA00049531"/>
    </source>
</evidence>
<dbReference type="GO" id="GO:0005829">
    <property type="term" value="C:cytosol"/>
    <property type="evidence" value="ECO:0007669"/>
    <property type="project" value="TreeGrafter"/>
</dbReference>
<proteinExistence type="inferred from homology"/>
<dbReference type="SUPFAM" id="SSF52151">
    <property type="entry name" value="FabD/lysophospholipase-like"/>
    <property type="match status" value="1"/>
</dbReference>
<dbReference type="GO" id="GO:0004623">
    <property type="term" value="F:phospholipase A2 activity"/>
    <property type="evidence" value="ECO:0007669"/>
    <property type="project" value="TreeGrafter"/>
</dbReference>
<feature type="domain" description="PLA2c" evidence="10">
    <location>
        <begin position="40"/>
        <end position="584"/>
    </location>
</feature>
<sequence length="624" mass="67552">MRSVDPIGSAAGLIHRETFSFSEPRAVPDAPDGYAPGQISCPESRPVIRKATTLSSNETSWLELRANNTISALKDVLTRANIGDIDIDAYVNGIVSDDGVLPRIGIAISGGGYRAMMNGAGAIAAFDNRTTGSTSEGQLGGILQAATYLSGLSGGSWVVGSLYMQNFTTVESIIHATSGFLDSLWQFDESIIEGPADLSVTKYYRELYQDVKDKVDAGYNKTITDYWGRALSYQLINASDGGPAYTFSSVANDTEFAVARAPMPIIVAVERTSGQLQIADNSTIVEFNPWEMGSYDPGLAAFAPLKYVGSDFDNGTIKRGGDCIAGVDNAGFVMGTSSSLFNQAFLQIGKAENVPKFLLDAINNTLADIGDENRDIANWPNPFYKYNPKSNSNADSTILTLVDGGEDLQNIPFHPLLLSDRQVDVIFAVDGSADTMTRWPNGTALVATYQRSKEGTSTQNSEFPKVPDQNTFINFGLNNRPTFFGCVTDSKNSSGPLVIYLPNAPYTYQSNFTTFDLEYSDTERNEIIRNGYNVATMGNGTIDSDWPACVGCAVLARSLVRTGTDMPSKCVDCFARYCWNGTTNSTMPRTYEPEQIITNGVGRPAPFVSAIRATVLVIFMLLYM</sequence>
<evidence type="ECO:0000256" key="3">
    <source>
        <dbReference type="ARBA" id="ARBA00022801"/>
    </source>
</evidence>
<dbReference type="PROSITE" id="PS51210">
    <property type="entry name" value="PLA2C"/>
    <property type="match status" value="1"/>
</dbReference>
<dbReference type="SMART" id="SM00022">
    <property type="entry name" value="PLAc"/>
    <property type="match status" value="1"/>
</dbReference>
<dbReference type="PANTHER" id="PTHR10728">
    <property type="entry name" value="CYTOSOLIC PHOSPHOLIPASE A2"/>
    <property type="match status" value="1"/>
</dbReference>
<keyword evidence="5 8" id="KW-0443">Lipid metabolism</keyword>
<dbReference type="PANTHER" id="PTHR10728:SF62">
    <property type="entry name" value="LYSOPHOSPHOLIPASE"/>
    <property type="match status" value="1"/>
</dbReference>